<dbReference type="InterPro" id="IPR025962">
    <property type="entry name" value="SdpI/YhfL"/>
</dbReference>
<gene>
    <name evidence="2" type="ORF">TK11N_17630</name>
    <name evidence="3" type="ORF">TK2N_18080</name>
</gene>
<name>A0AAN4ZP62_9ENTE</name>
<evidence type="ECO:0000313" key="2">
    <source>
        <dbReference type="EMBL" id="GEQ49911.1"/>
    </source>
</evidence>
<comment type="caution">
    <text evidence="3">The sequence shown here is derived from an EMBL/GenBank/DDBJ whole genome shotgun (WGS) entry which is preliminary data.</text>
</comment>
<dbReference type="AlphaFoldDB" id="A0AAN4ZP62"/>
<evidence type="ECO:0000313" key="4">
    <source>
        <dbReference type="Proteomes" id="UP000886597"/>
    </source>
</evidence>
<keyword evidence="1" id="KW-0472">Membrane</keyword>
<accession>A0AAN4ZP62</accession>
<organism evidence="3 4">
    <name type="scientific">Tetragenococcus koreensis</name>
    <dbReference type="NCBI Taxonomy" id="290335"/>
    <lineage>
        <taxon>Bacteria</taxon>
        <taxon>Bacillati</taxon>
        <taxon>Bacillota</taxon>
        <taxon>Bacilli</taxon>
        <taxon>Lactobacillales</taxon>
        <taxon>Enterococcaceae</taxon>
        <taxon>Tetragenococcus</taxon>
    </lineage>
</organism>
<feature type="transmembrane region" description="Helical" evidence="1">
    <location>
        <begin position="6"/>
        <end position="22"/>
    </location>
</feature>
<feature type="transmembrane region" description="Helical" evidence="1">
    <location>
        <begin position="76"/>
        <end position="95"/>
    </location>
</feature>
<keyword evidence="1" id="KW-1133">Transmembrane helix</keyword>
<dbReference type="KEGG" id="tkr:C7K43_00695"/>
<evidence type="ECO:0000313" key="5">
    <source>
        <dbReference type="Proteomes" id="UP000886607"/>
    </source>
</evidence>
<dbReference type="Proteomes" id="UP000886597">
    <property type="component" value="Unassembled WGS sequence"/>
</dbReference>
<dbReference type="EMBL" id="BKBQ01000030">
    <property type="protein sequence ID" value="GEQ54964.1"/>
    <property type="molecule type" value="Genomic_DNA"/>
</dbReference>
<sequence length="116" mass="13491">MIFLVLGIIIFVVGLIFFIFPAKKQHLFYGYRSYLATKNLTNWCYAQKISSRFFLLIGGIMLLIGTALKLTGNTNFFLIEMLIIPWFVVPLFGLIETKLQKFDQKTRGEQHEHIND</sequence>
<keyword evidence="5" id="KW-1185">Reference proteome</keyword>
<evidence type="ECO:0000256" key="1">
    <source>
        <dbReference type="SAM" id="Phobius"/>
    </source>
</evidence>
<dbReference type="Proteomes" id="UP000886607">
    <property type="component" value="Unassembled WGS sequence"/>
</dbReference>
<protein>
    <submittedName>
        <fullName evidence="3">Membrane protein</fullName>
    </submittedName>
</protein>
<evidence type="ECO:0000313" key="3">
    <source>
        <dbReference type="EMBL" id="GEQ54964.1"/>
    </source>
</evidence>
<keyword evidence="1" id="KW-0812">Transmembrane</keyword>
<feature type="transmembrane region" description="Helical" evidence="1">
    <location>
        <begin position="53"/>
        <end position="70"/>
    </location>
</feature>
<dbReference type="EMBL" id="BKBO01000029">
    <property type="protein sequence ID" value="GEQ49911.1"/>
    <property type="molecule type" value="Genomic_DNA"/>
</dbReference>
<dbReference type="GeneID" id="69984455"/>
<reference evidence="3" key="1">
    <citation type="submission" date="2019-08" db="EMBL/GenBank/DDBJ databases">
        <authorList>
            <person name="Ishikawa M."/>
            <person name="Suzuki T."/>
            <person name="Matsutani M."/>
        </authorList>
    </citation>
    <scope>NUCLEOTIDE SEQUENCE</scope>
    <source>
        <strain evidence="3">7C1</strain>
        <strain evidence="2">8C4</strain>
    </source>
</reference>
<dbReference type="Pfam" id="PF13630">
    <property type="entry name" value="SdpI"/>
    <property type="match status" value="1"/>
</dbReference>
<dbReference type="RefSeq" id="WP_124005090.1">
    <property type="nucleotide sequence ID" value="NZ_BJYN01000001.1"/>
</dbReference>
<proteinExistence type="predicted"/>
<reference evidence="3" key="2">
    <citation type="journal article" date="2020" name="Int. Dairy J.">
        <title>Lactic acid bacterial diversity in Brie cheese focusing on salt concentration and pH of isolation medium and characterisation of halophilic and alkaliphilic lactic acid bacterial isolates.</title>
        <authorList>
            <person name="Unno R."/>
            <person name="Matsutani M."/>
            <person name="Suzuki T."/>
            <person name="Kodama K."/>
            <person name="Matsushita H."/>
            <person name="Yamasato K."/>
            <person name="Koizumi Y."/>
            <person name="Ishikawa M."/>
        </authorList>
    </citation>
    <scope>NUCLEOTIDE SEQUENCE</scope>
    <source>
        <strain evidence="3">7C1</strain>
        <strain evidence="2">8C4</strain>
    </source>
</reference>